<evidence type="ECO:0000313" key="3">
    <source>
        <dbReference type="Proteomes" id="UP000034805"/>
    </source>
</evidence>
<accession>A0A0P7VF79</accession>
<sequence length="83" mass="9387">MSRLCAGLTVFWGRKRAWRQQAGRRLSPPRRHSNRSGGAETTLRPSKCFNCSRLDHYPPVSYALPDASDTQINLVKTLFLGKV</sequence>
<comment type="caution">
    <text evidence="2">The sequence shown here is derived from an EMBL/GenBank/DDBJ whole genome shotgun (WGS) entry which is preliminary data.</text>
</comment>
<dbReference type="AlphaFoldDB" id="A0A0P7VF79"/>
<feature type="region of interest" description="Disordered" evidence="1">
    <location>
        <begin position="22"/>
        <end position="42"/>
    </location>
</feature>
<protein>
    <submittedName>
        <fullName evidence="2">Uncharacterized protein</fullName>
    </submittedName>
</protein>
<name>A0A0P7VF79_SCLFO</name>
<organism evidence="2 3">
    <name type="scientific">Scleropages formosus</name>
    <name type="common">Asian bonytongue</name>
    <name type="synonym">Osteoglossum formosum</name>
    <dbReference type="NCBI Taxonomy" id="113540"/>
    <lineage>
        <taxon>Eukaryota</taxon>
        <taxon>Metazoa</taxon>
        <taxon>Chordata</taxon>
        <taxon>Craniata</taxon>
        <taxon>Vertebrata</taxon>
        <taxon>Euteleostomi</taxon>
        <taxon>Actinopterygii</taxon>
        <taxon>Neopterygii</taxon>
        <taxon>Teleostei</taxon>
        <taxon>Osteoglossocephala</taxon>
        <taxon>Osteoglossomorpha</taxon>
        <taxon>Osteoglossiformes</taxon>
        <taxon>Osteoglossidae</taxon>
        <taxon>Scleropages</taxon>
    </lineage>
</organism>
<evidence type="ECO:0000313" key="2">
    <source>
        <dbReference type="EMBL" id="KPP71992.1"/>
    </source>
</evidence>
<dbReference type="Proteomes" id="UP000034805">
    <property type="component" value="Unassembled WGS sequence"/>
</dbReference>
<proteinExistence type="predicted"/>
<reference evidence="2 3" key="1">
    <citation type="submission" date="2015-08" db="EMBL/GenBank/DDBJ databases">
        <title>The genome of the Asian arowana (Scleropages formosus).</title>
        <authorList>
            <person name="Tan M.H."/>
            <person name="Gan H.M."/>
            <person name="Croft L.J."/>
            <person name="Austin C.M."/>
        </authorList>
    </citation>
    <scope>NUCLEOTIDE SEQUENCE [LARGE SCALE GENOMIC DNA]</scope>
    <source>
        <strain evidence="2">Aro1</strain>
    </source>
</reference>
<evidence type="ECO:0000256" key="1">
    <source>
        <dbReference type="SAM" id="MobiDB-lite"/>
    </source>
</evidence>
<dbReference type="EMBL" id="JARO02002748">
    <property type="protein sequence ID" value="KPP71992.1"/>
    <property type="molecule type" value="Genomic_DNA"/>
</dbReference>
<gene>
    <name evidence="2" type="ORF">Z043_109045</name>
</gene>